<reference evidence="2" key="2">
    <citation type="submission" date="2020-12" db="EMBL/GenBank/DDBJ databases">
        <title>New Spironucleus salmonicida genome in near-complete chromosomes.</title>
        <authorList>
            <person name="Xu F."/>
            <person name="Kurt Z."/>
            <person name="Jimenez-Gonzalez A."/>
            <person name="Astvaldsson A."/>
            <person name="Andersson J.O."/>
            <person name="Svard S.G."/>
        </authorList>
    </citation>
    <scope>NUCLEOTIDE SEQUENCE</scope>
    <source>
        <strain evidence="2">ATCC 50377</strain>
    </source>
</reference>
<dbReference type="VEuPathDB" id="GiardiaDB:SS50377_22056"/>
<evidence type="ECO:0000313" key="1">
    <source>
        <dbReference type="EMBL" id="EST45782.1"/>
    </source>
</evidence>
<reference evidence="1 2" key="1">
    <citation type="journal article" date="2014" name="PLoS Genet.">
        <title>The Genome of Spironucleus salmonicida Highlights a Fish Pathogen Adapted to Fluctuating Environments.</title>
        <authorList>
            <person name="Xu F."/>
            <person name="Jerlstrom-Hultqvist J."/>
            <person name="Einarsson E."/>
            <person name="Astvaldsson A."/>
            <person name="Svard S.G."/>
            <person name="Andersson J.O."/>
        </authorList>
    </citation>
    <scope>NUCLEOTIDE SEQUENCE</scope>
    <source>
        <strain evidence="2">ATCC 50377</strain>
    </source>
</reference>
<sequence length="163" mass="18598">MIYDSPQKTNTLVIPVMLSQHKDYPYIYAQSIIPVTCKQKSIFISSIKHNVSVQQQIFTSPDISILQYQAEILELKLFIQEMKQLISITQAASVLLIFSVPNAMKISPDQHAEIDCVRRIGWKGDIKELGVTDVFSWMRSFGVDLDSLKLDIDVEFSAVVRFE</sequence>
<organism evidence="1">
    <name type="scientific">Spironucleus salmonicida</name>
    <dbReference type="NCBI Taxonomy" id="348837"/>
    <lineage>
        <taxon>Eukaryota</taxon>
        <taxon>Metamonada</taxon>
        <taxon>Diplomonadida</taxon>
        <taxon>Hexamitidae</taxon>
        <taxon>Hexamitinae</taxon>
        <taxon>Spironucleus</taxon>
    </lineage>
</organism>
<dbReference type="Proteomes" id="UP000018208">
    <property type="component" value="Unassembled WGS sequence"/>
</dbReference>
<dbReference type="AlphaFoldDB" id="V6LM66"/>
<name>V6LM66_9EUKA</name>
<keyword evidence="3" id="KW-1185">Reference proteome</keyword>
<dbReference type="EMBL" id="AUWU02000002">
    <property type="protein sequence ID" value="KAH0576492.1"/>
    <property type="molecule type" value="Genomic_DNA"/>
</dbReference>
<dbReference type="EMBL" id="KI546089">
    <property type="protein sequence ID" value="EST45782.1"/>
    <property type="molecule type" value="Genomic_DNA"/>
</dbReference>
<evidence type="ECO:0000313" key="3">
    <source>
        <dbReference type="Proteomes" id="UP000018208"/>
    </source>
</evidence>
<accession>V6LM66</accession>
<gene>
    <name evidence="1" type="ORF">SS50377_14354</name>
    <name evidence="2" type="ORF">SS50377_22056</name>
</gene>
<proteinExistence type="predicted"/>
<protein>
    <submittedName>
        <fullName evidence="1">Uncharacterized protein</fullName>
    </submittedName>
</protein>
<evidence type="ECO:0000313" key="2">
    <source>
        <dbReference type="EMBL" id="KAH0576492.1"/>
    </source>
</evidence>